<dbReference type="Proteomes" id="UP000218160">
    <property type="component" value="Chromosome 1"/>
</dbReference>
<protein>
    <submittedName>
        <fullName evidence="1">Uncharacterized protein</fullName>
    </submittedName>
</protein>
<name>A0A291B6Y4_9GAMM</name>
<sequence length="41" mass="4759">MNGKFHEFSDLAIATDLMIKYIFLMPSSSLQEFINFVFKLA</sequence>
<evidence type="ECO:0000313" key="1">
    <source>
        <dbReference type="EMBL" id="ATF08758.1"/>
    </source>
</evidence>
<dbReference type="RefSeq" id="WP_161492878.1">
    <property type="nucleotide sequence ID" value="NZ_RPOF01000007.1"/>
</dbReference>
<dbReference type="AlphaFoldDB" id="A0A291B6Y4"/>
<reference evidence="2" key="1">
    <citation type="submission" date="2017-04" db="EMBL/GenBank/DDBJ databases">
        <title>Genome evolution of the luminous symbionts of deep sea anglerfish.</title>
        <authorList>
            <person name="Hendry T.A."/>
        </authorList>
    </citation>
    <scope>NUCLEOTIDE SEQUENCE [LARGE SCALE GENOMIC DNA]</scope>
</reference>
<accession>A0A291B6Y4</accession>
<dbReference type="KEGG" id="elux:BTN50_0218"/>
<gene>
    <name evidence="1" type="ORF">BTN50_0218</name>
</gene>
<organism evidence="1 2">
    <name type="scientific">Candidatus Enterovibrio altilux</name>
    <dbReference type="NCBI Taxonomy" id="1927128"/>
    <lineage>
        <taxon>Bacteria</taxon>
        <taxon>Pseudomonadati</taxon>
        <taxon>Pseudomonadota</taxon>
        <taxon>Gammaproteobacteria</taxon>
        <taxon>Vibrionales</taxon>
        <taxon>Vibrionaceae</taxon>
        <taxon>Enterovibrio</taxon>
    </lineage>
</organism>
<dbReference type="EMBL" id="CP020660">
    <property type="protein sequence ID" value="ATF08758.1"/>
    <property type="molecule type" value="Genomic_DNA"/>
</dbReference>
<evidence type="ECO:0000313" key="2">
    <source>
        <dbReference type="Proteomes" id="UP000218160"/>
    </source>
</evidence>
<keyword evidence="2" id="KW-1185">Reference proteome</keyword>
<proteinExistence type="predicted"/>